<feature type="transmembrane region" description="Helical" evidence="1">
    <location>
        <begin position="12"/>
        <end position="30"/>
    </location>
</feature>
<accession>A0AAD7UFC7</accession>
<sequence>MTWCHALKTLDFTWQMLIFVSISVVSAFLAPAPIPTVGLHAVATLPAKLTDGVFATDTRPVILFDGVCNLCNFWVNFVLDNDPAPGRLRFAALQSEVGRALLERSGRSPDDISSIVLVTPEDAFIKADAVLRIGEIIKAELPLARLAPFARRFVPSVISDGVYDVVAKNRYRFLGHSDTCRVSDDGFADRFIQSV</sequence>
<protein>
    <recommendedName>
        <fullName evidence="4">Thiol-disulfide oxidoreductase DCC</fullName>
    </recommendedName>
</protein>
<comment type="caution">
    <text evidence="2">The sequence shown here is derived from an EMBL/GenBank/DDBJ whole genome shotgun (WGS) entry which is preliminary data.</text>
</comment>
<dbReference type="InterPro" id="IPR007263">
    <property type="entry name" value="DCC1-like"/>
</dbReference>
<gene>
    <name evidence="2" type="ORF">CTAYLR_001542</name>
</gene>
<dbReference type="InterPro" id="IPR052927">
    <property type="entry name" value="DCC_oxidoreductase"/>
</dbReference>
<name>A0AAD7UFC7_9STRA</name>
<keyword evidence="3" id="KW-1185">Reference proteome</keyword>
<proteinExistence type="predicted"/>
<dbReference type="AlphaFoldDB" id="A0AAD7UFC7"/>
<evidence type="ECO:0000313" key="3">
    <source>
        <dbReference type="Proteomes" id="UP001230188"/>
    </source>
</evidence>
<dbReference type="EMBL" id="JAQMWT010000362">
    <property type="protein sequence ID" value="KAJ8602951.1"/>
    <property type="molecule type" value="Genomic_DNA"/>
</dbReference>
<dbReference type="PANTHER" id="PTHR33639">
    <property type="entry name" value="THIOL-DISULFIDE OXIDOREDUCTASE DCC"/>
    <property type="match status" value="1"/>
</dbReference>
<dbReference type="GO" id="GO:0015035">
    <property type="term" value="F:protein-disulfide reductase activity"/>
    <property type="evidence" value="ECO:0007669"/>
    <property type="project" value="InterPro"/>
</dbReference>
<keyword evidence="1" id="KW-1133">Transmembrane helix</keyword>
<organism evidence="2 3">
    <name type="scientific">Chrysophaeum taylorii</name>
    <dbReference type="NCBI Taxonomy" id="2483200"/>
    <lineage>
        <taxon>Eukaryota</taxon>
        <taxon>Sar</taxon>
        <taxon>Stramenopiles</taxon>
        <taxon>Ochrophyta</taxon>
        <taxon>Pelagophyceae</taxon>
        <taxon>Pelagomonadales</taxon>
        <taxon>Pelagomonadaceae</taxon>
        <taxon>Chrysophaeum</taxon>
    </lineage>
</organism>
<evidence type="ECO:0000256" key="1">
    <source>
        <dbReference type="SAM" id="Phobius"/>
    </source>
</evidence>
<dbReference type="PANTHER" id="PTHR33639:SF2">
    <property type="entry name" value="DUF393 DOMAIN-CONTAINING PROTEIN"/>
    <property type="match status" value="1"/>
</dbReference>
<dbReference type="Pfam" id="PF04134">
    <property type="entry name" value="DCC1-like"/>
    <property type="match status" value="1"/>
</dbReference>
<keyword evidence="1" id="KW-0472">Membrane</keyword>
<evidence type="ECO:0008006" key="4">
    <source>
        <dbReference type="Google" id="ProtNLM"/>
    </source>
</evidence>
<dbReference type="Proteomes" id="UP001230188">
    <property type="component" value="Unassembled WGS sequence"/>
</dbReference>
<reference evidence="2" key="1">
    <citation type="submission" date="2023-01" db="EMBL/GenBank/DDBJ databases">
        <title>Metagenome sequencing of chrysophaentin producing Chrysophaeum taylorii.</title>
        <authorList>
            <person name="Davison J."/>
            <person name="Bewley C."/>
        </authorList>
    </citation>
    <scope>NUCLEOTIDE SEQUENCE</scope>
    <source>
        <strain evidence="2">NIES-1699</strain>
    </source>
</reference>
<keyword evidence="1" id="KW-0812">Transmembrane</keyword>
<evidence type="ECO:0000313" key="2">
    <source>
        <dbReference type="EMBL" id="KAJ8602951.1"/>
    </source>
</evidence>